<dbReference type="Proteomes" id="UP001597365">
    <property type="component" value="Unassembled WGS sequence"/>
</dbReference>
<proteinExistence type="predicted"/>
<name>A0ABW4PI55_9ACTN</name>
<evidence type="ECO:0000313" key="3">
    <source>
        <dbReference type="Proteomes" id="UP001597365"/>
    </source>
</evidence>
<feature type="transmembrane region" description="Helical" evidence="1">
    <location>
        <begin position="182"/>
        <end position="201"/>
    </location>
</feature>
<feature type="transmembrane region" description="Helical" evidence="1">
    <location>
        <begin position="157"/>
        <end position="176"/>
    </location>
</feature>
<keyword evidence="3" id="KW-1185">Reference proteome</keyword>
<feature type="transmembrane region" description="Helical" evidence="1">
    <location>
        <begin position="213"/>
        <end position="233"/>
    </location>
</feature>
<evidence type="ECO:0000256" key="1">
    <source>
        <dbReference type="SAM" id="Phobius"/>
    </source>
</evidence>
<feature type="transmembrane region" description="Helical" evidence="1">
    <location>
        <begin position="63"/>
        <end position="82"/>
    </location>
</feature>
<feature type="transmembrane region" description="Helical" evidence="1">
    <location>
        <begin position="122"/>
        <end position="145"/>
    </location>
</feature>
<evidence type="ECO:0008006" key="4">
    <source>
        <dbReference type="Google" id="ProtNLM"/>
    </source>
</evidence>
<feature type="transmembrane region" description="Helical" evidence="1">
    <location>
        <begin position="94"/>
        <end position="116"/>
    </location>
</feature>
<reference evidence="3" key="1">
    <citation type="journal article" date="2019" name="Int. J. Syst. Evol. Microbiol.">
        <title>The Global Catalogue of Microorganisms (GCM) 10K type strain sequencing project: providing services to taxonomists for standard genome sequencing and annotation.</title>
        <authorList>
            <consortium name="The Broad Institute Genomics Platform"/>
            <consortium name="The Broad Institute Genome Sequencing Center for Infectious Disease"/>
            <person name="Wu L."/>
            <person name="Ma J."/>
        </authorList>
    </citation>
    <scope>NUCLEOTIDE SEQUENCE [LARGE SCALE GENOMIC DNA]</scope>
    <source>
        <strain evidence="3">CGMCC 4.7455</strain>
    </source>
</reference>
<gene>
    <name evidence="2" type="ORF">ACFSJS_09620</name>
</gene>
<keyword evidence="1" id="KW-0472">Membrane</keyword>
<feature type="transmembrane region" description="Helical" evidence="1">
    <location>
        <begin position="33"/>
        <end position="51"/>
    </location>
</feature>
<organism evidence="2 3">
    <name type="scientific">Streptomyces desertarenae</name>
    <dbReference type="NCBI Taxonomy" id="2666184"/>
    <lineage>
        <taxon>Bacteria</taxon>
        <taxon>Bacillati</taxon>
        <taxon>Actinomycetota</taxon>
        <taxon>Actinomycetes</taxon>
        <taxon>Kitasatosporales</taxon>
        <taxon>Streptomycetaceae</taxon>
        <taxon>Streptomyces</taxon>
    </lineage>
</organism>
<keyword evidence="1" id="KW-1133">Transmembrane helix</keyword>
<sequence length="234" mass="23885">METLKLVGVVAGPVAFIPVGAAVGLWRPPRPRVASVIQHFAAGLLIGAVALELLAPVSEGTKAAAAVGVGIGLAAVLVLDAVSENLGGGRQSGGPGLAAVVGVDLTVDGFLLGVAASEDLRLGLLLAVGLLLEDFFVTLSLAISLQDVAGRRRIWQITAGITAAMAAGGAVGALLSPFLGEFGYHVVLAFGAVALLFLILEELMREAHKVRETPWATTTLFTGLLGFLLLHMLV</sequence>
<feature type="transmembrane region" description="Helical" evidence="1">
    <location>
        <begin position="6"/>
        <end position="26"/>
    </location>
</feature>
<keyword evidence="1" id="KW-0812">Transmembrane</keyword>
<protein>
    <recommendedName>
        <fullName evidence="4">ZIP family metal transporter</fullName>
    </recommendedName>
</protein>
<dbReference type="RefSeq" id="WP_380898883.1">
    <property type="nucleotide sequence ID" value="NZ_JBHUFU010000004.1"/>
</dbReference>
<evidence type="ECO:0000313" key="2">
    <source>
        <dbReference type="EMBL" id="MFD1829922.1"/>
    </source>
</evidence>
<accession>A0ABW4PI55</accession>
<dbReference type="EMBL" id="JBHUFU010000004">
    <property type="protein sequence ID" value="MFD1829922.1"/>
    <property type="molecule type" value="Genomic_DNA"/>
</dbReference>
<comment type="caution">
    <text evidence="2">The sequence shown here is derived from an EMBL/GenBank/DDBJ whole genome shotgun (WGS) entry which is preliminary data.</text>
</comment>